<dbReference type="InterPro" id="IPR017941">
    <property type="entry name" value="Rieske_2Fe-2S"/>
</dbReference>
<feature type="domain" description="Rieske" evidence="5">
    <location>
        <begin position="60"/>
        <end position="149"/>
    </location>
</feature>
<evidence type="ECO:0000256" key="3">
    <source>
        <dbReference type="ARBA" id="ARBA00023004"/>
    </source>
</evidence>
<dbReference type="RefSeq" id="WP_238804003.1">
    <property type="nucleotide sequence ID" value="NZ_CAKLPY010000001.1"/>
</dbReference>
<keyword evidence="7" id="KW-1185">Reference proteome</keyword>
<dbReference type="SUPFAM" id="SSF50022">
    <property type="entry name" value="ISP domain"/>
    <property type="match status" value="1"/>
</dbReference>
<dbReference type="InterPro" id="IPR036922">
    <property type="entry name" value="Rieske_2Fe-2S_sf"/>
</dbReference>
<proteinExistence type="predicted"/>
<dbReference type="Gene3D" id="2.102.10.10">
    <property type="entry name" value="Rieske [2Fe-2S] iron-sulphur domain"/>
    <property type="match status" value="1"/>
</dbReference>
<dbReference type="Proteomes" id="UP000837932">
    <property type="component" value="Unassembled WGS sequence"/>
</dbReference>
<name>A0ABM9AL93_9BACT</name>
<reference evidence="6" key="1">
    <citation type="submission" date="2021-12" db="EMBL/GenBank/DDBJ databases">
        <authorList>
            <person name="Rodrigo-Torres L."/>
            <person name="Arahal R. D."/>
            <person name="Lucena T."/>
        </authorList>
    </citation>
    <scope>NUCLEOTIDE SEQUENCE</scope>
    <source>
        <strain evidence="6">CECT 8858</strain>
    </source>
</reference>
<keyword evidence="2" id="KW-0479">Metal-binding</keyword>
<evidence type="ECO:0000313" key="6">
    <source>
        <dbReference type="EMBL" id="CAH0994254.1"/>
    </source>
</evidence>
<dbReference type="PROSITE" id="PS51296">
    <property type="entry name" value="RIESKE"/>
    <property type="match status" value="1"/>
</dbReference>
<evidence type="ECO:0000256" key="4">
    <source>
        <dbReference type="ARBA" id="ARBA00023014"/>
    </source>
</evidence>
<accession>A0ABM9AL93</accession>
<comment type="caution">
    <text evidence="6">The sequence shown here is derived from an EMBL/GenBank/DDBJ whole genome shotgun (WGS) entry which is preliminary data.</text>
</comment>
<keyword evidence="4" id="KW-0411">Iron-sulfur</keyword>
<dbReference type="EMBL" id="CAKLPY010000001">
    <property type="protein sequence ID" value="CAH0994254.1"/>
    <property type="molecule type" value="Genomic_DNA"/>
</dbReference>
<evidence type="ECO:0000259" key="5">
    <source>
        <dbReference type="PROSITE" id="PS51296"/>
    </source>
</evidence>
<keyword evidence="1" id="KW-0001">2Fe-2S</keyword>
<dbReference type="Pfam" id="PF00355">
    <property type="entry name" value="Rieske"/>
    <property type="match status" value="1"/>
</dbReference>
<gene>
    <name evidence="6" type="ORF">EMA8858_00363</name>
</gene>
<evidence type="ECO:0000256" key="1">
    <source>
        <dbReference type="ARBA" id="ARBA00022714"/>
    </source>
</evidence>
<evidence type="ECO:0000256" key="2">
    <source>
        <dbReference type="ARBA" id="ARBA00022723"/>
    </source>
</evidence>
<organism evidence="6 7">
    <name type="scientific">Emticicia aquatica</name>
    <dbReference type="NCBI Taxonomy" id="1681835"/>
    <lineage>
        <taxon>Bacteria</taxon>
        <taxon>Pseudomonadati</taxon>
        <taxon>Bacteroidota</taxon>
        <taxon>Cytophagia</taxon>
        <taxon>Cytophagales</taxon>
        <taxon>Leadbetterellaceae</taxon>
        <taxon>Emticicia</taxon>
    </lineage>
</organism>
<keyword evidence="3" id="KW-0408">Iron</keyword>
<protein>
    <recommendedName>
        <fullName evidence="5">Rieske domain-containing protein</fullName>
    </recommendedName>
</protein>
<evidence type="ECO:0000313" key="7">
    <source>
        <dbReference type="Proteomes" id="UP000837932"/>
    </source>
</evidence>
<sequence>MSNEQITNKQEIISRNAFLRKMGFGSAAMLALLCTGELTSCTNATVAPASGSVDFTIDLTNAANIALTKNGGYIIQNNIVIAKTSLGTYAAVTLVCSHEQRKEVMYRTDRFYCSAHGAEFDNTGKGLNSNGKKGIAAYKTELTGTTLRVYA</sequence>